<accession>A0ACB5UCK8</accession>
<reference evidence="1" key="1">
    <citation type="submission" date="2023-04" db="EMBL/GenBank/DDBJ databases">
        <title>Candida boidinii NBRC 1967.</title>
        <authorList>
            <person name="Ichikawa N."/>
            <person name="Sato H."/>
            <person name="Tonouchi N."/>
        </authorList>
    </citation>
    <scope>NUCLEOTIDE SEQUENCE</scope>
    <source>
        <strain evidence="1">NBRC 1967</strain>
    </source>
</reference>
<dbReference type="Proteomes" id="UP001165101">
    <property type="component" value="Unassembled WGS sequence"/>
</dbReference>
<keyword evidence="2" id="KW-1185">Reference proteome</keyword>
<gene>
    <name evidence="1" type="ORF">Cboi01_000679700</name>
</gene>
<evidence type="ECO:0000313" key="1">
    <source>
        <dbReference type="EMBL" id="GMF09040.1"/>
    </source>
</evidence>
<comment type="caution">
    <text evidence="1">The sequence shown here is derived from an EMBL/GenBank/DDBJ whole genome shotgun (WGS) entry which is preliminary data.</text>
</comment>
<sequence>MDYERKQSQNEYPSFSTPLFNNIAEKSDYLVTSNDYVTITRSNGSESITISDREISVIDIGEELNGKTTIKLDLKLTFDPKSLVFNKTEDLLVIYDDLNINILGLNFTNNKIEKNSVKLFNLNSNLLKDEKIIQVIWNNISKSCSELLILTKYSIKVFDVLESFVAPIKLFHLNGLDPPAEETTPISSEAGNEAELEEEPIDDIPLNETTFR</sequence>
<proteinExistence type="predicted"/>
<evidence type="ECO:0000313" key="2">
    <source>
        <dbReference type="Proteomes" id="UP001165101"/>
    </source>
</evidence>
<dbReference type="EMBL" id="BSXV01011612">
    <property type="protein sequence ID" value="GMF09040.1"/>
    <property type="molecule type" value="Genomic_DNA"/>
</dbReference>
<protein>
    <submittedName>
        <fullName evidence="1">Unnamed protein product</fullName>
    </submittedName>
</protein>
<organism evidence="1 2">
    <name type="scientific">Candida boidinii</name>
    <name type="common">Yeast</name>
    <dbReference type="NCBI Taxonomy" id="5477"/>
    <lineage>
        <taxon>Eukaryota</taxon>
        <taxon>Fungi</taxon>
        <taxon>Dikarya</taxon>
        <taxon>Ascomycota</taxon>
        <taxon>Saccharomycotina</taxon>
        <taxon>Pichiomycetes</taxon>
        <taxon>Pichiales</taxon>
        <taxon>Pichiaceae</taxon>
        <taxon>Ogataea</taxon>
        <taxon>Ogataea/Candida clade</taxon>
    </lineage>
</organism>
<name>A0ACB5UCK8_CANBO</name>